<dbReference type="FunFam" id="1.10.340.70:FF:000001">
    <property type="entry name" value="Retrovirus-related Pol polyprotein from transposon gypsy-like Protein"/>
    <property type="match status" value="1"/>
</dbReference>
<dbReference type="Pfam" id="PF17921">
    <property type="entry name" value="Integrase_H2C2"/>
    <property type="match status" value="1"/>
</dbReference>
<dbReference type="InterPro" id="IPR012337">
    <property type="entry name" value="RNaseH-like_sf"/>
</dbReference>
<sequence length="419" mass="47676">MEVIIRTDLQPLTSPFKRSTVSGRVLRWALLVQQYRVKIEYVKGKANPVADALSRGVAVTSEEAEGNLVPEERIVCAVHGEAETEWMRELRTDPTYGEVIKTLEAQKLEQKVLLPRSQKRLKVVDFLLEEGDLKLTLENGESVRIVPPSKRREVFDEAHRGSLAGHFALKKMLRMLKAKVYWEGMEKDIARWIKECGECFLTNPRKVATPPLRPVVTNKPFEIVAVDLLEMGLSANGMKYVLVVVDHFSKWLGAYAVPDKTASSITTTLFQRWICENGRWPRQIHSDQGTEFVNSMMDELAKVAGITLSTTKGYNSRENGVCERAIGTIQKILKRKVHLPELWDNMLPNAVYAYNVTPHEATGESPFFLLYGFDPYVPSEVIPEGRVTQYQVDWDDYKTELLRGMQLIREHVRESSSSP</sequence>
<evidence type="ECO:0000256" key="1">
    <source>
        <dbReference type="ARBA" id="ARBA00012493"/>
    </source>
</evidence>
<protein>
    <recommendedName>
        <fullName evidence="1">RNA-directed DNA polymerase</fullName>
        <ecNumber evidence="1">2.7.7.49</ecNumber>
    </recommendedName>
</protein>
<organism evidence="3 4">
    <name type="scientific">Ancylostoma ceylanicum</name>
    <dbReference type="NCBI Taxonomy" id="53326"/>
    <lineage>
        <taxon>Eukaryota</taxon>
        <taxon>Metazoa</taxon>
        <taxon>Ecdysozoa</taxon>
        <taxon>Nematoda</taxon>
        <taxon>Chromadorea</taxon>
        <taxon>Rhabditida</taxon>
        <taxon>Rhabditina</taxon>
        <taxon>Rhabditomorpha</taxon>
        <taxon>Strongyloidea</taxon>
        <taxon>Ancylostomatidae</taxon>
        <taxon>Ancylostomatinae</taxon>
        <taxon>Ancylostoma</taxon>
    </lineage>
</organism>
<gene>
    <name evidence="3" type="primary">Acey_s0030.g2038</name>
    <name evidence="3" type="ORF">Y032_0030g2038</name>
</gene>
<dbReference type="PROSITE" id="PS50994">
    <property type="entry name" value="INTEGRASE"/>
    <property type="match status" value="1"/>
</dbReference>
<dbReference type="InterPro" id="IPR050951">
    <property type="entry name" value="Retrovirus_Pol_polyprotein"/>
</dbReference>
<evidence type="ECO:0000259" key="2">
    <source>
        <dbReference type="PROSITE" id="PS50994"/>
    </source>
</evidence>
<name>A0A016URG8_9BILA</name>
<dbReference type="GO" id="GO:0003676">
    <property type="term" value="F:nucleic acid binding"/>
    <property type="evidence" value="ECO:0007669"/>
    <property type="project" value="InterPro"/>
</dbReference>
<accession>A0A016URG8</accession>
<dbReference type="GO" id="GO:0003964">
    <property type="term" value="F:RNA-directed DNA polymerase activity"/>
    <property type="evidence" value="ECO:0007669"/>
    <property type="project" value="UniProtKB-EC"/>
</dbReference>
<dbReference type="InterPro" id="IPR041588">
    <property type="entry name" value="Integrase_H2C2"/>
</dbReference>
<dbReference type="EMBL" id="JARK01001366">
    <property type="protein sequence ID" value="EYC17422.1"/>
    <property type="molecule type" value="Genomic_DNA"/>
</dbReference>
<feature type="domain" description="Integrase catalytic" evidence="2">
    <location>
        <begin position="216"/>
        <end position="374"/>
    </location>
</feature>
<dbReference type="STRING" id="53326.A0A016URG8"/>
<dbReference type="Gene3D" id="3.30.420.10">
    <property type="entry name" value="Ribonuclease H-like superfamily/Ribonuclease H"/>
    <property type="match status" value="1"/>
</dbReference>
<evidence type="ECO:0000313" key="3">
    <source>
        <dbReference type="EMBL" id="EYC17422.1"/>
    </source>
</evidence>
<dbReference type="PANTHER" id="PTHR37984">
    <property type="entry name" value="PROTEIN CBG26694"/>
    <property type="match status" value="1"/>
</dbReference>
<dbReference type="InterPro" id="IPR036397">
    <property type="entry name" value="RNaseH_sf"/>
</dbReference>
<dbReference type="PANTHER" id="PTHR37984:SF15">
    <property type="entry name" value="INTEGRASE CATALYTIC DOMAIN-CONTAINING PROTEIN"/>
    <property type="match status" value="1"/>
</dbReference>
<reference evidence="4" key="1">
    <citation type="journal article" date="2015" name="Nat. Genet.">
        <title>The genome and transcriptome of the zoonotic hookworm Ancylostoma ceylanicum identify infection-specific gene families.</title>
        <authorList>
            <person name="Schwarz E.M."/>
            <person name="Hu Y."/>
            <person name="Antoshechkin I."/>
            <person name="Miller M.M."/>
            <person name="Sternberg P.W."/>
            <person name="Aroian R.V."/>
        </authorList>
    </citation>
    <scope>NUCLEOTIDE SEQUENCE</scope>
    <source>
        <strain evidence="4">HY135</strain>
    </source>
</reference>
<proteinExistence type="predicted"/>
<dbReference type="InterPro" id="IPR001584">
    <property type="entry name" value="Integrase_cat-core"/>
</dbReference>
<dbReference type="Pfam" id="PF00665">
    <property type="entry name" value="rve"/>
    <property type="match status" value="1"/>
</dbReference>
<dbReference type="EC" id="2.7.7.49" evidence="1"/>
<evidence type="ECO:0000313" key="4">
    <source>
        <dbReference type="Proteomes" id="UP000024635"/>
    </source>
</evidence>
<comment type="caution">
    <text evidence="3">The sequence shown here is derived from an EMBL/GenBank/DDBJ whole genome shotgun (WGS) entry which is preliminary data.</text>
</comment>
<dbReference type="FunFam" id="3.30.420.10:FF:000032">
    <property type="entry name" value="Retrovirus-related Pol polyprotein from transposon 297-like Protein"/>
    <property type="match status" value="1"/>
</dbReference>
<dbReference type="AlphaFoldDB" id="A0A016URG8"/>
<dbReference type="OrthoDB" id="5858386at2759"/>
<dbReference type="Proteomes" id="UP000024635">
    <property type="component" value="Unassembled WGS sequence"/>
</dbReference>
<keyword evidence="4" id="KW-1185">Reference proteome</keyword>
<dbReference type="GO" id="GO:0015074">
    <property type="term" value="P:DNA integration"/>
    <property type="evidence" value="ECO:0007669"/>
    <property type="project" value="InterPro"/>
</dbReference>
<dbReference type="SUPFAM" id="SSF53098">
    <property type="entry name" value="Ribonuclease H-like"/>
    <property type="match status" value="1"/>
</dbReference>
<dbReference type="Gene3D" id="1.10.340.70">
    <property type="match status" value="1"/>
</dbReference>